<organism evidence="4 5">
    <name type="scientific">Campylobacter curvus (strain 525.92)</name>
    <dbReference type="NCBI Taxonomy" id="360105"/>
    <lineage>
        <taxon>Bacteria</taxon>
        <taxon>Pseudomonadati</taxon>
        <taxon>Campylobacterota</taxon>
        <taxon>Epsilonproteobacteria</taxon>
        <taxon>Campylobacterales</taxon>
        <taxon>Campylobacteraceae</taxon>
        <taxon>Campylobacter</taxon>
    </lineage>
</organism>
<keyword evidence="5" id="KW-1185">Reference proteome</keyword>
<dbReference type="InterPro" id="IPR003362">
    <property type="entry name" value="Bact_transf"/>
</dbReference>
<dbReference type="PANTHER" id="PTHR30576">
    <property type="entry name" value="COLANIC BIOSYNTHESIS UDP-GLUCOSE LIPID CARRIER TRANSFERASE"/>
    <property type="match status" value="1"/>
</dbReference>
<feature type="transmembrane region" description="Helical" evidence="2">
    <location>
        <begin position="12"/>
        <end position="35"/>
    </location>
</feature>
<name>A7GWW7_CAMC5</name>
<dbReference type="AlphaFoldDB" id="A7GWW7"/>
<gene>
    <name evidence="4" type="primary">pglC</name>
    <name evidence="4" type="ORF">CCV52592_1211</name>
</gene>
<dbReference type="RefSeq" id="WP_011991907.1">
    <property type="nucleotide sequence ID" value="NC_009715.2"/>
</dbReference>
<evidence type="ECO:0000256" key="1">
    <source>
        <dbReference type="ARBA" id="ARBA00006464"/>
    </source>
</evidence>
<evidence type="ECO:0000313" key="4">
    <source>
        <dbReference type="EMBL" id="EAU00981.1"/>
    </source>
</evidence>
<dbReference type="EMBL" id="CP000767">
    <property type="protein sequence ID" value="EAU00981.1"/>
    <property type="molecule type" value="Genomic_DNA"/>
</dbReference>
<dbReference type="Proteomes" id="UP000006380">
    <property type="component" value="Chromosome"/>
</dbReference>
<dbReference type="OrthoDB" id="9808602at2"/>
<accession>A7GWW7</accession>
<keyword evidence="4" id="KW-0808">Transferase</keyword>
<feature type="domain" description="Bacterial sugar transferase" evidence="3">
    <location>
        <begin position="7"/>
        <end position="182"/>
    </location>
</feature>
<dbReference type="EC" id="2.7.8.36" evidence="4"/>
<dbReference type="STRING" id="360105.CCV52592_1211"/>
<dbReference type="PANTHER" id="PTHR30576:SF8">
    <property type="entry name" value="UNDECAPRENYL-PHOSPHATE GALACTOSE PHOSPHOTRANSFERASE"/>
    <property type="match status" value="1"/>
</dbReference>
<evidence type="ECO:0000259" key="3">
    <source>
        <dbReference type="Pfam" id="PF02397"/>
    </source>
</evidence>
<comment type="similarity">
    <text evidence="1">Belongs to the bacterial sugar transferase family.</text>
</comment>
<keyword evidence="2" id="KW-1133">Transmembrane helix</keyword>
<proteinExistence type="inferred from homology"/>
<protein>
    <submittedName>
        <fullName evidence="4">N,N'-diacetylbacilliosaminyl-1-phosphate transferase</fullName>
        <ecNumber evidence="4">2.7.8.36</ecNumber>
    </submittedName>
</protein>
<evidence type="ECO:0000313" key="5">
    <source>
        <dbReference type="Proteomes" id="UP000006380"/>
    </source>
</evidence>
<dbReference type="Pfam" id="PF02397">
    <property type="entry name" value="Bac_transf"/>
    <property type="match status" value="1"/>
</dbReference>
<dbReference type="KEGG" id="ccv:CCV52592_1211"/>
<keyword evidence="2" id="KW-0812">Transmembrane</keyword>
<dbReference type="GO" id="GO:0102334">
    <property type="term" value="F:N,N'-diacetylbacilliosaminyl-1-phosphate transferase activity"/>
    <property type="evidence" value="ECO:0007669"/>
    <property type="project" value="UniProtKB-EC"/>
</dbReference>
<reference evidence="4" key="1">
    <citation type="submission" date="2016-07" db="EMBL/GenBank/DDBJ databases">
        <title>Comparative genomics of the Campylobacter concisus group.</title>
        <authorList>
            <person name="Miller W.G."/>
            <person name="Yee E."/>
            <person name="Chapman M.H."/>
            <person name="Huynh S."/>
            <person name="Bono J.L."/>
            <person name="On S.L.W."/>
            <person name="StLeger J."/>
            <person name="Foster G."/>
            <person name="Parker C.T."/>
        </authorList>
    </citation>
    <scope>NUCLEOTIDE SEQUENCE</scope>
    <source>
        <strain evidence="4">525.92</strain>
    </source>
</reference>
<evidence type="ECO:0000256" key="2">
    <source>
        <dbReference type="SAM" id="Phobius"/>
    </source>
</evidence>
<sequence>MYRAFFKRFLDILGAIFLIVLTLPFMVVTAIFIYFKISRDVVFTQARPGLHAQIFKIYKFKTMSDERGADGELLPDEMRLNRFGKLIRSLSLDELPQLFNVLKGDMSFIGPRPLLIEYLPLYTPEQATRHDVRPGITGLAQVNGRNAISWAKKFEYDAQYVRELSFALDVKIALLTIQKVLKRSGVSKEGMATTEKFNGKN</sequence>
<dbReference type="HOGENOM" id="CLU_024920_1_4_7"/>
<keyword evidence="2" id="KW-0472">Membrane</keyword>